<accession>A0ABQ3W0T9</accession>
<protein>
    <submittedName>
        <fullName evidence="1">Uncharacterized protein</fullName>
    </submittedName>
</protein>
<evidence type="ECO:0000313" key="2">
    <source>
        <dbReference type="Proteomes" id="UP000604765"/>
    </source>
</evidence>
<reference evidence="1 2" key="1">
    <citation type="journal article" date="2021" name="Int. J. Syst. Evol. Microbiol.">
        <title>Lentilactobacillus fungorum sp. nov., isolated from spent mushroom substrates.</title>
        <authorList>
            <person name="Tohno M."/>
            <person name="Tanizawa Y."/>
            <person name="Kojima Y."/>
            <person name="Sakamoto M."/>
            <person name="Ohkuma M."/>
            <person name="Kobayashi H."/>
        </authorList>
    </citation>
    <scope>NUCLEOTIDE SEQUENCE [LARGE SCALE GENOMIC DNA]</scope>
    <source>
        <strain evidence="1 2">YK48G</strain>
    </source>
</reference>
<dbReference type="EMBL" id="BNJR01000017">
    <property type="protein sequence ID" value="GHP14793.1"/>
    <property type="molecule type" value="Genomic_DNA"/>
</dbReference>
<name>A0ABQ3W0T9_9LACO</name>
<proteinExistence type="predicted"/>
<dbReference type="RefSeq" id="WP_203630775.1">
    <property type="nucleotide sequence ID" value="NZ_BNJR01000017.1"/>
</dbReference>
<keyword evidence="2" id="KW-1185">Reference proteome</keyword>
<organism evidence="1 2">
    <name type="scientific">Lentilactobacillus fungorum</name>
    <dbReference type="NCBI Taxonomy" id="2201250"/>
    <lineage>
        <taxon>Bacteria</taxon>
        <taxon>Bacillati</taxon>
        <taxon>Bacillota</taxon>
        <taxon>Bacilli</taxon>
        <taxon>Lactobacillales</taxon>
        <taxon>Lactobacillaceae</taxon>
        <taxon>Lentilactobacillus</taxon>
    </lineage>
</organism>
<sequence length="124" mass="14304">MTIEELLNRIHDYQQKLKLPDAYLFNIVEFTPTEIDSYQSKQAALEVYQAVLRQITRLYLLSLSPRTLLQKLRDFQQSASLPQHDWLAIMNVNPDSQAAFLAGQMPTMVYVTALNTLQSKYPAQ</sequence>
<gene>
    <name evidence="1" type="ORF">YK48G_22180</name>
</gene>
<comment type="caution">
    <text evidence="1">The sequence shown here is derived from an EMBL/GenBank/DDBJ whole genome shotgun (WGS) entry which is preliminary data.</text>
</comment>
<evidence type="ECO:0000313" key="1">
    <source>
        <dbReference type="EMBL" id="GHP14793.1"/>
    </source>
</evidence>
<dbReference type="Proteomes" id="UP000604765">
    <property type="component" value="Unassembled WGS sequence"/>
</dbReference>